<gene>
    <name evidence="1" type="ORF">PENARI_c082G08031</name>
</gene>
<accession>A0A1F5L1N6</accession>
<organism evidence="1 2">
    <name type="scientific">Penicillium arizonense</name>
    <dbReference type="NCBI Taxonomy" id="1835702"/>
    <lineage>
        <taxon>Eukaryota</taxon>
        <taxon>Fungi</taxon>
        <taxon>Dikarya</taxon>
        <taxon>Ascomycota</taxon>
        <taxon>Pezizomycotina</taxon>
        <taxon>Eurotiomycetes</taxon>
        <taxon>Eurotiomycetidae</taxon>
        <taxon>Eurotiales</taxon>
        <taxon>Aspergillaceae</taxon>
        <taxon>Penicillium</taxon>
    </lineage>
</organism>
<dbReference type="RefSeq" id="XP_022482433.1">
    <property type="nucleotide sequence ID" value="XM_022637713.1"/>
</dbReference>
<feature type="non-terminal residue" evidence="1">
    <location>
        <position position="129"/>
    </location>
</feature>
<keyword evidence="2" id="KW-1185">Reference proteome</keyword>
<dbReference type="Proteomes" id="UP000177622">
    <property type="component" value="Unassembled WGS sequence"/>
</dbReference>
<evidence type="ECO:0000313" key="2">
    <source>
        <dbReference type="Proteomes" id="UP000177622"/>
    </source>
</evidence>
<comment type="caution">
    <text evidence="1">The sequence shown here is derived from an EMBL/GenBank/DDBJ whole genome shotgun (WGS) entry which is preliminary data.</text>
</comment>
<dbReference type="EMBL" id="LXJU01000082">
    <property type="protein sequence ID" value="OGE46966.1"/>
    <property type="molecule type" value="Genomic_DNA"/>
</dbReference>
<evidence type="ECO:0000313" key="1">
    <source>
        <dbReference type="EMBL" id="OGE46966.1"/>
    </source>
</evidence>
<name>A0A1F5L1N6_PENAI</name>
<sequence length="129" mass="14476">MERIQRPATYWGSRIAEVETNGGLIHTPEIWIVAITPNQPTHEAPTELATSEEPFDALVQPVESKYMYRDPDTSMPVMWLKVNSLPSEIAESPHKTPSPDLRTILRHWIPPGDQIIAPGINKLSTGTRL</sequence>
<protein>
    <submittedName>
        <fullName evidence="1">Uncharacterized protein</fullName>
    </submittedName>
</protein>
<dbReference type="OrthoDB" id="4362322at2759"/>
<dbReference type="GeneID" id="34582447"/>
<reference evidence="1 2" key="1">
    <citation type="journal article" date="2016" name="Sci. Rep.">
        <title>Penicillium arizonense, a new, genome sequenced fungal species, reveals a high chemical diversity in secreted metabolites.</title>
        <authorList>
            <person name="Grijseels S."/>
            <person name="Nielsen J.C."/>
            <person name="Randelovic M."/>
            <person name="Nielsen J."/>
            <person name="Nielsen K.F."/>
            <person name="Workman M."/>
            <person name="Frisvad J.C."/>
        </authorList>
    </citation>
    <scope>NUCLEOTIDE SEQUENCE [LARGE SCALE GENOMIC DNA]</scope>
    <source>
        <strain evidence="1 2">CBS 141311</strain>
    </source>
</reference>
<dbReference type="AlphaFoldDB" id="A0A1F5L1N6"/>
<proteinExistence type="predicted"/>